<comment type="caution">
    <text evidence="2">The sequence shown here is derived from an EMBL/GenBank/DDBJ whole genome shotgun (WGS) entry which is preliminary data.</text>
</comment>
<protein>
    <submittedName>
        <fullName evidence="2">Heme transporter CcmB</fullName>
    </submittedName>
</protein>
<feature type="transmembrane region" description="Helical" evidence="1">
    <location>
        <begin position="335"/>
        <end position="357"/>
    </location>
</feature>
<name>A0ABQ6DWM0_9GAMM</name>
<accession>A0ABQ6DWM0</accession>
<feature type="transmembrane region" description="Helical" evidence="1">
    <location>
        <begin position="94"/>
        <end position="111"/>
    </location>
</feature>
<evidence type="ECO:0000313" key="3">
    <source>
        <dbReference type="Proteomes" id="UP001157353"/>
    </source>
</evidence>
<keyword evidence="1" id="KW-0472">Membrane</keyword>
<dbReference type="Proteomes" id="UP001157353">
    <property type="component" value="Unassembled WGS sequence"/>
</dbReference>
<reference evidence="3" key="1">
    <citation type="journal article" date="2019" name="Int. J. Syst. Evol. Microbiol.">
        <title>The Global Catalogue of Microorganisms (GCM) 10K type strain sequencing project: providing services to taxonomists for standard genome sequencing and annotation.</title>
        <authorList>
            <consortium name="The Broad Institute Genomics Platform"/>
            <consortium name="The Broad Institute Genome Sequencing Center for Infectious Disease"/>
            <person name="Wu L."/>
            <person name="Ma J."/>
        </authorList>
    </citation>
    <scope>NUCLEOTIDE SEQUENCE [LARGE SCALE GENOMIC DNA]</scope>
    <source>
        <strain evidence="3">NBRC 103166</strain>
    </source>
</reference>
<keyword evidence="1" id="KW-1133">Transmembrane helix</keyword>
<proteinExistence type="predicted"/>
<feature type="transmembrane region" description="Helical" evidence="1">
    <location>
        <begin position="63"/>
        <end position="82"/>
    </location>
</feature>
<dbReference type="Pfam" id="PF05940">
    <property type="entry name" value="NnrS"/>
    <property type="match status" value="1"/>
</dbReference>
<keyword evidence="3" id="KW-1185">Reference proteome</keyword>
<evidence type="ECO:0000256" key="1">
    <source>
        <dbReference type="SAM" id="Phobius"/>
    </source>
</evidence>
<feature type="transmembrane region" description="Helical" evidence="1">
    <location>
        <begin position="147"/>
        <end position="167"/>
    </location>
</feature>
<dbReference type="EMBL" id="BSPQ01000001">
    <property type="protein sequence ID" value="GLS89385.1"/>
    <property type="molecule type" value="Genomic_DNA"/>
</dbReference>
<feature type="transmembrane region" description="Helical" evidence="1">
    <location>
        <begin position="269"/>
        <end position="289"/>
    </location>
</feature>
<gene>
    <name evidence="2" type="ORF">GCM10007916_04520</name>
</gene>
<dbReference type="InterPro" id="IPR010266">
    <property type="entry name" value="NnrS"/>
</dbReference>
<feature type="transmembrane region" description="Helical" evidence="1">
    <location>
        <begin position="179"/>
        <end position="202"/>
    </location>
</feature>
<evidence type="ECO:0000313" key="2">
    <source>
        <dbReference type="EMBL" id="GLS89385.1"/>
    </source>
</evidence>
<keyword evidence="1" id="KW-0812">Transmembrane</keyword>
<feature type="transmembrane region" description="Helical" evidence="1">
    <location>
        <begin position="21"/>
        <end position="43"/>
    </location>
</feature>
<feature type="transmembrane region" description="Helical" evidence="1">
    <location>
        <begin position="239"/>
        <end position="257"/>
    </location>
</feature>
<sequence>MIQITDNAQEQQLLPLFRLGFRPFFLAGALLAVISMVLWGMLLSGKIALPSQLPMTQWHAHEMLFGFAGAIILGFLLTAVQNWTGYPGLKGKKLALLFSLWLVARFALFLLPPDLFWLTMVLELSWMPLAALVLAQAVLHAKQWRNLFFVPLLLVMTALNAISLIGFKNYDYIMSQHAIWSMLFLVFFIIAVMGGRVIPFFTSKGTGTEKVQPIQFLEYLALVPLLLLAIFTWFPSLNVISGVLALLAGIANLIRVIRWKPVLTLPVPLLWSLHLSYMLLSTGLLFYALALFVPSFNATTMIHLTAIGGFGGIILAMISRVSLGHTGRPLVPSKWMNLAFIATALSGLIRIIFPFLMPELILMAYWISILFWCCAFGLFILFYAKMLLSARLDKRPG</sequence>
<feature type="transmembrane region" description="Helical" evidence="1">
    <location>
        <begin position="301"/>
        <end position="323"/>
    </location>
</feature>
<dbReference type="RefSeq" id="WP_284202504.1">
    <property type="nucleotide sequence ID" value="NZ_BSPQ01000001.1"/>
</dbReference>
<feature type="transmembrane region" description="Helical" evidence="1">
    <location>
        <begin position="117"/>
        <end position="135"/>
    </location>
</feature>
<feature type="transmembrane region" description="Helical" evidence="1">
    <location>
        <begin position="363"/>
        <end position="384"/>
    </location>
</feature>
<feature type="transmembrane region" description="Helical" evidence="1">
    <location>
        <begin position="214"/>
        <end position="233"/>
    </location>
</feature>
<organism evidence="2 3">
    <name type="scientific">Psychromonas marina</name>
    <dbReference type="NCBI Taxonomy" id="88364"/>
    <lineage>
        <taxon>Bacteria</taxon>
        <taxon>Pseudomonadati</taxon>
        <taxon>Pseudomonadota</taxon>
        <taxon>Gammaproteobacteria</taxon>
        <taxon>Alteromonadales</taxon>
        <taxon>Psychromonadaceae</taxon>
        <taxon>Psychromonas</taxon>
    </lineage>
</organism>